<dbReference type="InterPro" id="IPR035919">
    <property type="entry name" value="EAL_sf"/>
</dbReference>
<dbReference type="Pfam" id="PF00563">
    <property type="entry name" value="EAL"/>
    <property type="match status" value="1"/>
</dbReference>
<dbReference type="PANTHER" id="PTHR33121">
    <property type="entry name" value="CYCLIC DI-GMP PHOSPHODIESTERASE PDEF"/>
    <property type="match status" value="1"/>
</dbReference>
<dbReference type="EMBL" id="CP042467">
    <property type="protein sequence ID" value="QED27643.1"/>
    <property type="molecule type" value="Genomic_DNA"/>
</dbReference>
<dbReference type="RefSeq" id="WP_146959362.1">
    <property type="nucleotide sequence ID" value="NZ_CP042467.1"/>
</dbReference>
<dbReference type="SUPFAM" id="SSF141868">
    <property type="entry name" value="EAL domain-like"/>
    <property type="match status" value="1"/>
</dbReference>
<dbReference type="InterPro" id="IPR001633">
    <property type="entry name" value="EAL_dom"/>
</dbReference>
<reference evidence="2 3" key="1">
    <citation type="submission" date="2019-08" db="EMBL/GenBank/DDBJ databases">
        <authorList>
            <person name="Liang Q."/>
        </authorList>
    </citation>
    <scope>NUCLEOTIDE SEQUENCE [LARGE SCALE GENOMIC DNA]</scope>
    <source>
        <strain evidence="2 3">V1718</strain>
    </source>
</reference>
<evidence type="ECO:0000259" key="1">
    <source>
        <dbReference type="PROSITE" id="PS50883"/>
    </source>
</evidence>
<evidence type="ECO:0000313" key="3">
    <source>
        <dbReference type="Proteomes" id="UP000321595"/>
    </source>
</evidence>
<proteinExistence type="predicted"/>
<gene>
    <name evidence="2" type="ORF">FRD01_10400</name>
</gene>
<organism evidence="2 3">
    <name type="scientific">Microvenator marinus</name>
    <dbReference type="NCBI Taxonomy" id="2600177"/>
    <lineage>
        <taxon>Bacteria</taxon>
        <taxon>Deltaproteobacteria</taxon>
        <taxon>Bradymonadales</taxon>
        <taxon>Microvenatoraceae</taxon>
        <taxon>Microvenator</taxon>
    </lineage>
</organism>
<name>A0A5B8XUB7_9DELT</name>
<dbReference type="Proteomes" id="UP000321595">
    <property type="component" value="Chromosome"/>
</dbReference>
<dbReference type="KEGG" id="bbae:FRD01_10400"/>
<accession>A0A5B8XUB7</accession>
<dbReference type="GO" id="GO:0071111">
    <property type="term" value="F:cyclic-guanylate-specific phosphodiesterase activity"/>
    <property type="evidence" value="ECO:0007669"/>
    <property type="project" value="InterPro"/>
</dbReference>
<feature type="domain" description="EAL" evidence="1">
    <location>
        <begin position="195"/>
        <end position="441"/>
    </location>
</feature>
<dbReference type="PROSITE" id="PS50883">
    <property type="entry name" value="EAL"/>
    <property type="match status" value="1"/>
</dbReference>
<dbReference type="SMART" id="SM00052">
    <property type="entry name" value="EAL"/>
    <property type="match status" value="1"/>
</dbReference>
<sequence length="441" mass="49765">MLDDPFESADRAELEELSEAVRDEDARLHVVALEPLHHHMEDLAERVLERTCAGLIVLDGSNLDIWERHYGAASFRAFMNRVSAAIEESRGSVLRMNDVVCLDADHGDSILIFLTRSPDESLGPAVDFETICTKLKRLIFSHFLTAEWWYHQALEQMAIGSALIIRNDSVDPRREIYRATRQARHDAQLAQKEVQRQRHRVVGSMIAQRKITTLYQPIVHMRTGAVVGYEALSRAEPVDADRLGVHLFVAAAKAELDGELDQTCRHLSIRRRPELETDVQLFINTLPSTFFDPMRELEGMLEQWIDDGLRPEQLVFEITENITLEQLRRILPNLRKLRSQGFRFAVDDVGTGASNLQLLADVEPDYIKMDISLTRGIATSARKQALGTYLLELAGKCEAKLIAEGIENQADHDMCLTLGMELGQGFLLGRPALYAQTQSAV</sequence>
<dbReference type="AlphaFoldDB" id="A0A5B8XUB7"/>
<keyword evidence="3" id="KW-1185">Reference proteome</keyword>
<dbReference type="PANTHER" id="PTHR33121:SF76">
    <property type="entry name" value="SIGNALING PROTEIN"/>
    <property type="match status" value="1"/>
</dbReference>
<dbReference type="CDD" id="cd01948">
    <property type="entry name" value="EAL"/>
    <property type="match status" value="1"/>
</dbReference>
<protein>
    <submittedName>
        <fullName evidence="2">EAL domain-containing protein</fullName>
    </submittedName>
</protein>
<dbReference type="Gene3D" id="3.20.20.450">
    <property type="entry name" value="EAL domain"/>
    <property type="match status" value="1"/>
</dbReference>
<evidence type="ECO:0000313" key="2">
    <source>
        <dbReference type="EMBL" id="QED27643.1"/>
    </source>
</evidence>
<dbReference type="InterPro" id="IPR050706">
    <property type="entry name" value="Cyclic-di-GMP_PDE-like"/>
</dbReference>
<dbReference type="OrthoDB" id="9813903at2"/>